<dbReference type="PANTHER" id="PTHR30404:SF0">
    <property type="entry name" value="N-ACETYLMURAMOYL-L-ALANINE AMIDASE AMIC"/>
    <property type="match status" value="1"/>
</dbReference>
<dbReference type="PANTHER" id="PTHR30404">
    <property type="entry name" value="N-ACETYLMURAMOYL-L-ALANINE AMIDASE"/>
    <property type="match status" value="1"/>
</dbReference>
<protein>
    <recommendedName>
        <fullName evidence="2">MurNAc-LAA domain-containing protein</fullName>
    </recommendedName>
</protein>
<reference evidence="4" key="1">
    <citation type="submission" date="2016-06" db="EMBL/GenBank/DDBJ databases">
        <authorList>
            <person name="Nascimento L."/>
            <person name="Pereira R.V."/>
            <person name="Martins L.F."/>
            <person name="Quaggio R.B."/>
            <person name="Silva A.M."/>
            <person name="Setubal J.C."/>
        </authorList>
    </citation>
    <scope>NUCLEOTIDE SEQUENCE [LARGE SCALE GENOMIC DNA]</scope>
</reference>
<dbReference type="GO" id="GO:0008745">
    <property type="term" value="F:N-acetylmuramoyl-L-alanine amidase activity"/>
    <property type="evidence" value="ECO:0007669"/>
    <property type="project" value="InterPro"/>
</dbReference>
<feature type="domain" description="MurNAc-LAA" evidence="2">
    <location>
        <begin position="64"/>
        <end position="174"/>
    </location>
</feature>
<evidence type="ECO:0000256" key="1">
    <source>
        <dbReference type="ARBA" id="ARBA00022801"/>
    </source>
</evidence>
<dbReference type="SUPFAM" id="SSF53187">
    <property type="entry name" value="Zn-dependent exopeptidases"/>
    <property type="match status" value="1"/>
</dbReference>
<dbReference type="InterPro" id="IPR050695">
    <property type="entry name" value="N-acetylmuramoyl_amidase_3"/>
</dbReference>
<dbReference type="GO" id="GO:0030288">
    <property type="term" value="C:outer membrane-bounded periplasmic space"/>
    <property type="evidence" value="ECO:0007669"/>
    <property type="project" value="TreeGrafter"/>
</dbReference>
<evidence type="ECO:0000313" key="4">
    <source>
        <dbReference type="Proteomes" id="UP000196475"/>
    </source>
</evidence>
<proteinExistence type="predicted"/>
<dbReference type="Pfam" id="PF01520">
    <property type="entry name" value="Amidase_3"/>
    <property type="match status" value="1"/>
</dbReference>
<gene>
    <name evidence="3" type="ORF">BAA01_03135</name>
</gene>
<dbReference type="Gene3D" id="3.40.630.40">
    <property type="entry name" value="Zn-dependent exopeptidases"/>
    <property type="match status" value="1"/>
</dbReference>
<accession>A0A1Y3PDL4</accession>
<name>A0A1Y3PDL4_9BACI</name>
<sequence length="226" mass="25284">MVRIMIDPGHGGKDPGAVAYGLQEKHLTLDIAKRIKRILESEYEGITVVMTRETDEYVSLQERADLANRLDADFFLSIHVNAGGGTGFESYRYTKSMPQSKVYQEIIHQEIVHALGDDVTDRGKKTQNFAVLRLTKMPALLTENLFIDNLHDAVRLKSESFLEKLARATAGGVAKAYQLGRINPAPSPEPKAKYRLLTGTFSTRQEAENAAATLRRQFGWTVYVVE</sequence>
<dbReference type="SMART" id="SM00646">
    <property type="entry name" value="Ami_3"/>
    <property type="match status" value="1"/>
</dbReference>
<dbReference type="AlphaFoldDB" id="A0A1Y3PDL4"/>
<evidence type="ECO:0000313" key="3">
    <source>
        <dbReference type="EMBL" id="OUM85400.1"/>
    </source>
</evidence>
<dbReference type="EMBL" id="LZRT01000104">
    <property type="protein sequence ID" value="OUM85400.1"/>
    <property type="molecule type" value="Genomic_DNA"/>
</dbReference>
<evidence type="ECO:0000259" key="2">
    <source>
        <dbReference type="SMART" id="SM00646"/>
    </source>
</evidence>
<dbReference type="GO" id="GO:0009253">
    <property type="term" value="P:peptidoglycan catabolic process"/>
    <property type="evidence" value="ECO:0007669"/>
    <property type="project" value="InterPro"/>
</dbReference>
<organism evidence="3 4">
    <name type="scientific">Bacillus thermozeamaize</name>
    <dbReference type="NCBI Taxonomy" id="230954"/>
    <lineage>
        <taxon>Bacteria</taxon>
        <taxon>Bacillati</taxon>
        <taxon>Bacillota</taxon>
        <taxon>Bacilli</taxon>
        <taxon>Bacillales</taxon>
        <taxon>Bacillaceae</taxon>
        <taxon>Bacillus</taxon>
    </lineage>
</organism>
<comment type="caution">
    <text evidence="3">The sequence shown here is derived from an EMBL/GenBank/DDBJ whole genome shotgun (WGS) entry which is preliminary data.</text>
</comment>
<keyword evidence="1" id="KW-0378">Hydrolase</keyword>
<dbReference type="Proteomes" id="UP000196475">
    <property type="component" value="Unassembled WGS sequence"/>
</dbReference>
<dbReference type="CDD" id="cd02696">
    <property type="entry name" value="MurNAc-LAA"/>
    <property type="match status" value="1"/>
</dbReference>
<dbReference type="InterPro" id="IPR002508">
    <property type="entry name" value="MurNAc-LAA_cat"/>
</dbReference>